<dbReference type="InterPro" id="IPR023408">
    <property type="entry name" value="MscS_beta-dom_sf"/>
</dbReference>
<evidence type="ECO:0000259" key="11">
    <source>
        <dbReference type="Pfam" id="PF21088"/>
    </source>
</evidence>
<keyword evidence="13" id="KW-1185">Reference proteome</keyword>
<protein>
    <submittedName>
        <fullName evidence="12">Mechanosensitive ion channel family protein</fullName>
    </submittedName>
</protein>
<dbReference type="InterPro" id="IPR045042">
    <property type="entry name" value="YnaI-like"/>
</dbReference>
<dbReference type="EMBL" id="SRJD01000029">
    <property type="protein sequence ID" value="TGA96196.1"/>
    <property type="molecule type" value="Genomic_DNA"/>
</dbReference>
<feature type="domain" description="Mechanosensitive ion channel MscS C-terminal" evidence="10">
    <location>
        <begin position="274"/>
        <end position="361"/>
    </location>
</feature>
<dbReference type="Gene3D" id="3.30.70.100">
    <property type="match status" value="1"/>
</dbReference>
<feature type="transmembrane region" description="Helical" evidence="8">
    <location>
        <begin position="38"/>
        <end position="59"/>
    </location>
</feature>
<dbReference type="GO" id="GO:0005886">
    <property type="term" value="C:plasma membrane"/>
    <property type="evidence" value="ECO:0007669"/>
    <property type="project" value="UniProtKB-SubCell"/>
</dbReference>
<dbReference type="InterPro" id="IPR011014">
    <property type="entry name" value="MscS_channel_TM-2"/>
</dbReference>
<name>A0A4Z0GJV6_9BACL</name>
<evidence type="ECO:0000256" key="1">
    <source>
        <dbReference type="ARBA" id="ARBA00004651"/>
    </source>
</evidence>
<evidence type="ECO:0000256" key="4">
    <source>
        <dbReference type="ARBA" id="ARBA00022692"/>
    </source>
</evidence>
<comment type="similarity">
    <text evidence="2">Belongs to the MscS (TC 1.A.23) family.</text>
</comment>
<organism evidence="12 13">
    <name type="scientific">Sporolactobacillus shoreae</name>
    <dbReference type="NCBI Taxonomy" id="1465501"/>
    <lineage>
        <taxon>Bacteria</taxon>
        <taxon>Bacillati</taxon>
        <taxon>Bacillota</taxon>
        <taxon>Bacilli</taxon>
        <taxon>Bacillales</taxon>
        <taxon>Sporolactobacillaceae</taxon>
        <taxon>Sporolactobacillus</taxon>
    </lineage>
</organism>
<sequence length="403" mass="45830">MRIRELRAIIEGSKYFFRSDITVNQFDWLTKITWTDGIIALCILVLFIFARFLFSKYFPKLVAKLTKFSKSQIDDALITAFRRPIGFILIATGFYLALTYLPIPSHWKHVITLFYQSAATFSIGWGFYLFSDTIGVFFSHMGARYDLQFNNIIIPFLSKLAKFIVAILTIVLILDQWNYHVTGLITGLGIGGLAIAMAAKDTLSNLFGGFVIITDAPFTIGELIHTGTIEGIVEDINFRSTRIRTTDQALVTVPNSTLANQPITNLSRMKKRRISFSVSISLETPRALVNQCVTQIRKLLSEDREVYDEGKMVYLDEITSSSINLLVQFYVRTTDFEEWLKLKEKFNFALLAILDDEGIELATARSQMIFEVPQQSISTSPSDHEKTRSDKTTENQNQIRSVE</sequence>
<evidence type="ECO:0000313" key="13">
    <source>
        <dbReference type="Proteomes" id="UP000298347"/>
    </source>
</evidence>
<dbReference type="InterPro" id="IPR010920">
    <property type="entry name" value="LSM_dom_sf"/>
</dbReference>
<dbReference type="AlphaFoldDB" id="A0A4Z0GJV6"/>
<dbReference type="Pfam" id="PF21082">
    <property type="entry name" value="MS_channel_3rd"/>
    <property type="match status" value="1"/>
</dbReference>
<keyword evidence="6 8" id="KW-0472">Membrane</keyword>
<feature type="domain" description="Mechanosensitive ion channel transmembrane helices 2/3" evidence="11">
    <location>
        <begin position="159"/>
        <end position="200"/>
    </location>
</feature>
<accession>A0A4Z0GJV6</accession>
<feature type="region of interest" description="Disordered" evidence="7">
    <location>
        <begin position="373"/>
        <end position="403"/>
    </location>
</feature>
<comment type="subcellular location">
    <subcellularLocation>
        <location evidence="1">Cell membrane</location>
        <topology evidence="1">Multi-pass membrane protein</topology>
    </subcellularLocation>
</comment>
<dbReference type="InterPro" id="IPR006686">
    <property type="entry name" value="MscS_channel_CS"/>
</dbReference>
<dbReference type="InterPro" id="IPR006685">
    <property type="entry name" value="MscS_channel_2nd"/>
</dbReference>
<gene>
    <name evidence="12" type="ORF">E4665_16455</name>
</gene>
<evidence type="ECO:0000259" key="9">
    <source>
        <dbReference type="Pfam" id="PF00924"/>
    </source>
</evidence>
<comment type="caution">
    <text evidence="12">The sequence shown here is derived from an EMBL/GenBank/DDBJ whole genome shotgun (WGS) entry which is preliminary data.</text>
</comment>
<keyword evidence="4 8" id="KW-0812">Transmembrane</keyword>
<dbReference type="PANTHER" id="PTHR43634:SF2">
    <property type="entry name" value="LOW CONDUCTANCE MECHANOSENSITIVE CHANNEL YNAI"/>
    <property type="match status" value="1"/>
</dbReference>
<evidence type="ECO:0000256" key="8">
    <source>
        <dbReference type="SAM" id="Phobius"/>
    </source>
</evidence>
<dbReference type="InterPro" id="IPR011066">
    <property type="entry name" value="MscS_channel_C_sf"/>
</dbReference>
<feature type="transmembrane region" description="Helical" evidence="8">
    <location>
        <begin position="80"/>
        <end position="101"/>
    </location>
</feature>
<keyword evidence="3" id="KW-1003">Cell membrane</keyword>
<evidence type="ECO:0000256" key="2">
    <source>
        <dbReference type="ARBA" id="ARBA00008017"/>
    </source>
</evidence>
<feature type="transmembrane region" description="Helical" evidence="8">
    <location>
        <begin position="152"/>
        <end position="173"/>
    </location>
</feature>
<dbReference type="Pfam" id="PF21088">
    <property type="entry name" value="MS_channel_1st"/>
    <property type="match status" value="1"/>
</dbReference>
<dbReference type="PANTHER" id="PTHR43634">
    <property type="entry name" value="OW CONDUCTANCE MECHANOSENSITIVE CHANNEL"/>
    <property type="match status" value="1"/>
</dbReference>
<dbReference type="Proteomes" id="UP000298347">
    <property type="component" value="Unassembled WGS sequence"/>
</dbReference>
<reference evidence="12 13" key="1">
    <citation type="journal article" date="2015" name="Int. J. Syst. Evol. Microbiol.">
        <title>Sporolactobacillus shoreae sp. nov. and Sporolactobacillus spathodeae sp. nov., two spore-forming lactic acid bacteria isolated from tree barks in Thailand.</title>
        <authorList>
            <person name="Thamacharoensuk T."/>
            <person name="Kitahara M."/>
            <person name="Ohkuma M."/>
            <person name="Thongchul N."/>
            <person name="Tanasupawat S."/>
        </authorList>
    </citation>
    <scope>NUCLEOTIDE SEQUENCE [LARGE SCALE GENOMIC DNA]</scope>
    <source>
        <strain evidence="12 13">BK92</strain>
    </source>
</reference>
<feature type="transmembrane region" description="Helical" evidence="8">
    <location>
        <begin position="113"/>
        <end position="131"/>
    </location>
</feature>
<evidence type="ECO:0000256" key="7">
    <source>
        <dbReference type="SAM" id="MobiDB-lite"/>
    </source>
</evidence>
<dbReference type="Gene3D" id="1.10.287.1260">
    <property type="match status" value="1"/>
</dbReference>
<evidence type="ECO:0000259" key="10">
    <source>
        <dbReference type="Pfam" id="PF21082"/>
    </source>
</evidence>
<evidence type="ECO:0000256" key="3">
    <source>
        <dbReference type="ARBA" id="ARBA00022475"/>
    </source>
</evidence>
<evidence type="ECO:0000256" key="6">
    <source>
        <dbReference type="ARBA" id="ARBA00023136"/>
    </source>
</evidence>
<feature type="domain" description="Mechanosensitive ion channel MscS" evidence="9">
    <location>
        <begin position="201"/>
        <end position="268"/>
    </location>
</feature>
<feature type="compositionally biased region" description="Basic and acidic residues" evidence="7">
    <location>
        <begin position="382"/>
        <end position="393"/>
    </location>
</feature>
<dbReference type="Gene3D" id="2.30.30.60">
    <property type="match status" value="1"/>
</dbReference>
<dbReference type="SUPFAM" id="SSF50182">
    <property type="entry name" value="Sm-like ribonucleoproteins"/>
    <property type="match status" value="1"/>
</dbReference>
<dbReference type="InterPro" id="IPR049142">
    <property type="entry name" value="MS_channel_1st"/>
</dbReference>
<keyword evidence="5 8" id="KW-1133">Transmembrane helix</keyword>
<evidence type="ECO:0000256" key="5">
    <source>
        <dbReference type="ARBA" id="ARBA00022989"/>
    </source>
</evidence>
<dbReference type="GO" id="GO:0055085">
    <property type="term" value="P:transmembrane transport"/>
    <property type="evidence" value="ECO:0007669"/>
    <property type="project" value="InterPro"/>
</dbReference>
<feature type="transmembrane region" description="Helical" evidence="8">
    <location>
        <begin position="179"/>
        <end position="199"/>
    </location>
</feature>
<dbReference type="SUPFAM" id="SSF82689">
    <property type="entry name" value="Mechanosensitive channel protein MscS (YggB), C-terminal domain"/>
    <property type="match status" value="1"/>
</dbReference>
<evidence type="ECO:0000313" key="12">
    <source>
        <dbReference type="EMBL" id="TGA96196.1"/>
    </source>
</evidence>
<feature type="compositionally biased region" description="Polar residues" evidence="7">
    <location>
        <begin position="394"/>
        <end position="403"/>
    </location>
</feature>
<dbReference type="Pfam" id="PF00924">
    <property type="entry name" value="MS_channel_2nd"/>
    <property type="match status" value="1"/>
</dbReference>
<dbReference type="PROSITE" id="PS01246">
    <property type="entry name" value="UPF0003"/>
    <property type="match status" value="1"/>
</dbReference>
<dbReference type="InterPro" id="IPR049278">
    <property type="entry name" value="MS_channel_C"/>
</dbReference>
<dbReference type="SUPFAM" id="SSF82861">
    <property type="entry name" value="Mechanosensitive channel protein MscS (YggB), transmembrane region"/>
    <property type="match status" value="1"/>
</dbReference>
<proteinExistence type="inferred from homology"/>
<dbReference type="OrthoDB" id="9809206at2"/>